<keyword evidence="8" id="KW-1185">Reference proteome</keyword>
<dbReference type="InterPro" id="IPR001025">
    <property type="entry name" value="BAH_dom"/>
</dbReference>
<keyword evidence="3" id="KW-0862">Zinc</keyword>
<dbReference type="PROSITE" id="PS50016">
    <property type="entry name" value="ZF_PHD_2"/>
    <property type="match status" value="1"/>
</dbReference>
<gene>
    <name evidence="7" type="ORF">E3N88_05274</name>
</gene>
<evidence type="ECO:0000256" key="2">
    <source>
        <dbReference type="ARBA" id="ARBA00022771"/>
    </source>
</evidence>
<dbReference type="GO" id="GO:0003682">
    <property type="term" value="F:chromatin binding"/>
    <property type="evidence" value="ECO:0007669"/>
    <property type="project" value="InterPro"/>
</dbReference>
<dbReference type="Proteomes" id="UP000326396">
    <property type="component" value="Linkage Group LG11"/>
</dbReference>
<organism evidence="7 8">
    <name type="scientific">Mikania micrantha</name>
    <name type="common">bitter vine</name>
    <dbReference type="NCBI Taxonomy" id="192012"/>
    <lineage>
        <taxon>Eukaryota</taxon>
        <taxon>Viridiplantae</taxon>
        <taxon>Streptophyta</taxon>
        <taxon>Embryophyta</taxon>
        <taxon>Tracheophyta</taxon>
        <taxon>Spermatophyta</taxon>
        <taxon>Magnoliopsida</taxon>
        <taxon>eudicotyledons</taxon>
        <taxon>Gunneridae</taxon>
        <taxon>Pentapetalae</taxon>
        <taxon>asterids</taxon>
        <taxon>campanulids</taxon>
        <taxon>Asterales</taxon>
        <taxon>Asteraceae</taxon>
        <taxon>Asteroideae</taxon>
        <taxon>Heliantheae alliance</taxon>
        <taxon>Eupatorieae</taxon>
        <taxon>Mikania</taxon>
    </lineage>
</organism>
<evidence type="ECO:0000256" key="3">
    <source>
        <dbReference type="ARBA" id="ARBA00022833"/>
    </source>
</evidence>
<evidence type="ECO:0000259" key="5">
    <source>
        <dbReference type="PROSITE" id="PS50016"/>
    </source>
</evidence>
<evidence type="ECO:0000313" key="7">
    <source>
        <dbReference type="EMBL" id="KAD6794378.1"/>
    </source>
</evidence>
<dbReference type="InterPro" id="IPR019787">
    <property type="entry name" value="Znf_PHD-finger"/>
</dbReference>
<comment type="caution">
    <text evidence="7">The sequence shown here is derived from an EMBL/GenBank/DDBJ whole genome shotgun (WGS) entry which is preliminary data.</text>
</comment>
<dbReference type="PANTHER" id="PTHR46364">
    <property type="entry name" value="OS08G0421900 PROTEIN"/>
    <property type="match status" value="1"/>
</dbReference>
<dbReference type="PROSITE" id="PS51038">
    <property type="entry name" value="BAH"/>
    <property type="match status" value="1"/>
</dbReference>
<dbReference type="GO" id="GO:0008270">
    <property type="term" value="F:zinc ion binding"/>
    <property type="evidence" value="ECO:0007669"/>
    <property type="project" value="UniProtKB-KW"/>
</dbReference>
<dbReference type="SMART" id="SM00249">
    <property type="entry name" value="PHD"/>
    <property type="match status" value="1"/>
</dbReference>
<dbReference type="InterPro" id="IPR043151">
    <property type="entry name" value="BAH_sf"/>
</dbReference>
<evidence type="ECO:0000256" key="4">
    <source>
        <dbReference type="PROSITE-ProRule" id="PRU00146"/>
    </source>
</evidence>
<dbReference type="InterPro" id="IPR001965">
    <property type="entry name" value="Znf_PHD"/>
</dbReference>
<dbReference type="AlphaFoldDB" id="A0A5N6PKI6"/>
<dbReference type="EMBL" id="SZYD01000003">
    <property type="protein sequence ID" value="KAD6794378.1"/>
    <property type="molecule type" value="Genomic_DNA"/>
</dbReference>
<accession>A0A5N6PKI6</accession>
<reference evidence="7 8" key="1">
    <citation type="submission" date="2019-05" db="EMBL/GenBank/DDBJ databases">
        <title>Mikania micrantha, genome provides insights into the molecular mechanism of rapid growth.</title>
        <authorList>
            <person name="Liu B."/>
        </authorList>
    </citation>
    <scope>NUCLEOTIDE SEQUENCE [LARGE SCALE GENOMIC DNA]</scope>
    <source>
        <strain evidence="7">NLD-2019</strain>
        <tissue evidence="7">Leaf</tissue>
    </source>
</reference>
<dbReference type="Gene3D" id="3.30.40.10">
    <property type="entry name" value="Zinc/RING finger domain, C3HC4 (zinc finger)"/>
    <property type="match status" value="1"/>
</dbReference>
<feature type="domain" description="BAH" evidence="6">
    <location>
        <begin position="1"/>
        <end position="107"/>
    </location>
</feature>
<evidence type="ECO:0000259" key="6">
    <source>
        <dbReference type="PROSITE" id="PS51038"/>
    </source>
</evidence>
<evidence type="ECO:0000256" key="1">
    <source>
        <dbReference type="ARBA" id="ARBA00022723"/>
    </source>
</evidence>
<dbReference type="PROSITE" id="PS01359">
    <property type="entry name" value="ZF_PHD_1"/>
    <property type="match status" value="1"/>
</dbReference>
<protein>
    <recommendedName>
        <fullName evidence="9">PHD-type domain-containing protein</fullName>
    </recommendedName>
</protein>
<dbReference type="OrthoDB" id="436852at2759"/>
<proteinExistence type="predicted"/>
<dbReference type="InterPro" id="IPR011011">
    <property type="entry name" value="Znf_FYVE_PHD"/>
</dbReference>
<keyword evidence="2 4" id="KW-0863">Zinc-finger</keyword>
<evidence type="ECO:0000313" key="8">
    <source>
        <dbReference type="Proteomes" id="UP000326396"/>
    </source>
</evidence>
<feature type="domain" description="PHD-type" evidence="5">
    <location>
        <begin position="109"/>
        <end position="160"/>
    </location>
</feature>
<dbReference type="SUPFAM" id="SSF57903">
    <property type="entry name" value="FYVE/PHD zinc finger"/>
    <property type="match status" value="1"/>
</dbReference>
<dbReference type="InterPro" id="IPR013083">
    <property type="entry name" value="Znf_RING/FYVE/PHD"/>
</dbReference>
<sequence>MRPSHPSKPSYVAKVEKIESDARGSNVKVHVQWYYRPEESIGGRRQFHGSKEVFLSDHHDVQSADTIEAKCTVHTFKSYTKLQAVGNDDFFCRFDYNSATGAFNPDRVAVYCKCEMPYNPDDLMVQCDGCTDWFHPACIEMTPEEAKQIEHFFCGNCSTEEQKLLQNSNATSRPADTKVVNTAEQKVFWTAAAFLFLSCSNQQQPQQQVTPAVLASGLQITAANGCSAAVRNEFQMGKKSEIRNANSRIEIQQSRLSTCKLQSAPFWSKFDEFKGWERDLGRSGTRFRGQFDEIRLNQERYFITYRIATRLRLGRLCTANRYARFRSWYTAIFTFPVTMVRDYVCSL</sequence>
<dbReference type="SMART" id="SM00439">
    <property type="entry name" value="BAH"/>
    <property type="match status" value="1"/>
</dbReference>
<dbReference type="InterPro" id="IPR019786">
    <property type="entry name" value="Zinc_finger_PHD-type_CS"/>
</dbReference>
<dbReference type="Pfam" id="PF00628">
    <property type="entry name" value="PHD"/>
    <property type="match status" value="1"/>
</dbReference>
<evidence type="ECO:0008006" key="9">
    <source>
        <dbReference type="Google" id="ProtNLM"/>
    </source>
</evidence>
<dbReference type="Gene3D" id="2.30.30.490">
    <property type="match status" value="1"/>
</dbReference>
<name>A0A5N6PKI6_9ASTR</name>
<keyword evidence="1" id="KW-0479">Metal-binding</keyword>
<dbReference type="Pfam" id="PF01426">
    <property type="entry name" value="BAH"/>
    <property type="match status" value="1"/>
</dbReference>